<dbReference type="RefSeq" id="WP_145445704.1">
    <property type="nucleotide sequence ID" value="NZ_CP036280.1"/>
</dbReference>
<dbReference type="Proteomes" id="UP000320386">
    <property type="component" value="Chromosome"/>
</dbReference>
<organism evidence="2 3">
    <name type="scientific">Mucisphaera calidilacus</name>
    <dbReference type="NCBI Taxonomy" id="2527982"/>
    <lineage>
        <taxon>Bacteria</taxon>
        <taxon>Pseudomonadati</taxon>
        <taxon>Planctomycetota</taxon>
        <taxon>Phycisphaerae</taxon>
        <taxon>Phycisphaerales</taxon>
        <taxon>Phycisphaeraceae</taxon>
        <taxon>Mucisphaera</taxon>
    </lineage>
</organism>
<dbReference type="Pfam" id="PF07238">
    <property type="entry name" value="PilZ"/>
    <property type="match status" value="1"/>
</dbReference>
<keyword evidence="3" id="KW-1185">Reference proteome</keyword>
<reference evidence="2 3" key="1">
    <citation type="submission" date="2019-02" db="EMBL/GenBank/DDBJ databases">
        <title>Deep-cultivation of Planctomycetes and their phenomic and genomic characterization uncovers novel biology.</title>
        <authorList>
            <person name="Wiegand S."/>
            <person name="Jogler M."/>
            <person name="Boedeker C."/>
            <person name="Pinto D."/>
            <person name="Vollmers J."/>
            <person name="Rivas-Marin E."/>
            <person name="Kohn T."/>
            <person name="Peeters S.H."/>
            <person name="Heuer A."/>
            <person name="Rast P."/>
            <person name="Oberbeckmann S."/>
            <person name="Bunk B."/>
            <person name="Jeske O."/>
            <person name="Meyerdierks A."/>
            <person name="Storesund J.E."/>
            <person name="Kallscheuer N."/>
            <person name="Luecker S."/>
            <person name="Lage O.M."/>
            <person name="Pohl T."/>
            <person name="Merkel B.J."/>
            <person name="Hornburger P."/>
            <person name="Mueller R.-W."/>
            <person name="Bruemmer F."/>
            <person name="Labrenz M."/>
            <person name="Spormann A.M."/>
            <person name="Op den Camp H."/>
            <person name="Overmann J."/>
            <person name="Amann R."/>
            <person name="Jetten M.S.M."/>
            <person name="Mascher T."/>
            <person name="Medema M.H."/>
            <person name="Devos D.P."/>
            <person name="Kaster A.-K."/>
            <person name="Ovreas L."/>
            <person name="Rohde M."/>
            <person name="Galperin M.Y."/>
            <person name="Jogler C."/>
        </authorList>
    </citation>
    <scope>NUCLEOTIDE SEQUENCE [LARGE SCALE GENOMIC DNA]</scope>
    <source>
        <strain evidence="2 3">Pan265</strain>
    </source>
</reference>
<sequence>MSQTTASNPLRLAVDQHDELDPLVFERRQSTRRRMRGQVTALIRSAAESPKEARQHKICAMTLHDMSDTGIGMMAQEPIALGDEVTVFFPPHGSERGFDINGTVVRQNQANDQTSIGIRYGSQIMAA</sequence>
<feature type="domain" description="PilZ" evidence="1">
    <location>
        <begin position="26"/>
        <end position="120"/>
    </location>
</feature>
<dbReference type="OrthoDB" id="9912327at2"/>
<dbReference type="SUPFAM" id="SSF141371">
    <property type="entry name" value="PilZ domain-like"/>
    <property type="match status" value="1"/>
</dbReference>
<evidence type="ECO:0000313" key="3">
    <source>
        <dbReference type="Proteomes" id="UP000320386"/>
    </source>
</evidence>
<proteinExistence type="predicted"/>
<dbReference type="Gene3D" id="2.40.10.220">
    <property type="entry name" value="predicted glycosyltransferase like domains"/>
    <property type="match status" value="1"/>
</dbReference>
<name>A0A518BX72_9BACT</name>
<gene>
    <name evidence="2" type="ORF">Pan265_14170</name>
</gene>
<evidence type="ECO:0000313" key="2">
    <source>
        <dbReference type="EMBL" id="QDU71566.1"/>
    </source>
</evidence>
<protein>
    <submittedName>
        <fullName evidence="2">PilZ domain protein</fullName>
    </submittedName>
</protein>
<dbReference type="GO" id="GO:0035438">
    <property type="term" value="F:cyclic-di-GMP binding"/>
    <property type="evidence" value="ECO:0007669"/>
    <property type="project" value="InterPro"/>
</dbReference>
<dbReference type="KEGG" id="mcad:Pan265_14170"/>
<dbReference type="InterPro" id="IPR009875">
    <property type="entry name" value="PilZ_domain"/>
</dbReference>
<accession>A0A518BX72</accession>
<dbReference type="EMBL" id="CP036280">
    <property type="protein sequence ID" value="QDU71566.1"/>
    <property type="molecule type" value="Genomic_DNA"/>
</dbReference>
<evidence type="ECO:0000259" key="1">
    <source>
        <dbReference type="Pfam" id="PF07238"/>
    </source>
</evidence>
<dbReference type="AlphaFoldDB" id="A0A518BX72"/>